<dbReference type="NCBIfam" id="TIGR01662">
    <property type="entry name" value="HAD-SF-IIIA"/>
    <property type="match status" value="1"/>
</dbReference>
<dbReference type="InterPro" id="IPR050155">
    <property type="entry name" value="HAD-like_hydrolase_sf"/>
</dbReference>
<dbReference type="PANTHER" id="PTHR43434">
    <property type="entry name" value="PHOSPHOGLYCOLATE PHOSPHATASE"/>
    <property type="match status" value="1"/>
</dbReference>
<dbReference type="NCBIfam" id="TIGR01549">
    <property type="entry name" value="HAD-SF-IA-v1"/>
    <property type="match status" value="1"/>
</dbReference>
<dbReference type="InterPro" id="IPR041492">
    <property type="entry name" value="HAD_2"/>
</dbReference>
<sequence>MPTRPIARTITTTNPKGRLKPFSDDPIEKTKGKHMIQAVLFDLDGTLADTALDLGGALNTVLRRHNLPEKSIAEIRPYASHGVAGLLKIGVGMTVEHPDFAAWRQECLEAYSLCYADKTTLFDGVNEMIAELDRRGIKWGIITNKPMRFTDKLVPKLGFVIPPAVVVSGDTCGESKPSVKPMLYACEQIHADPQHTVYVGDAERDMQAGRNAGMKTVLADWGYIAAEDQTETWQPDYRIASPSALLKIL</sequence>
<evidence type="ECO:0000256" key="9">
    <source>
        <dbReference type="SAM" id="MobiDB-lite"/>
    </source>
</evidence>
<dbReference type="InterPro" id="IPR023214">
    <property type="entry name" value="HAD_sf"/>
</dbReference>
<dbReference type="AlphaFoldDB" id="A0A0C1ELZ4"/>
<keyword evidence="7" id="KW-0119">Carbohydrate metabolism</keyword>
<dbReference type="GO" id="GO:0046872">
    <property type="term" value="F:metal ion binding"/>
    <property type="evidence" value="ECO:0007669"/>
    <property type="project" value="UniProtKB-KW"/>
</dbReference>
<dbReference type="Proteomes" id="UP000031390">
    <property type="component" value="Unassembled WGS sequence"/>
</dbReference>
<proteinExistence type="predicted"/>
<dbReference type="InterPro" id="IPR023198">
    <property type="entry name" value="PGP-like_dom2"/>
</dbReference>
<reference evidence="10 11" key="1">
    <citation type="submission" date="2014-12" db="EMBL/GenBank/DDBJ databases">
        <title>Genome sequence of Morococcus cerebrosus.</title>
        <authorList>
            <person name="Shin S.-K."/>
            <person name="Yi H."/>
        </authorList>
    </citation>
    <scope>NUCLEOTIDE SEQUENCE [LARGE SCALE GENOMIC DNA]</scope>
    <source>
        <strain evidence="10 11">CIP 81.93</strain>
    </source>
</reference>
<dbReference type="NCBIfam" id="TIGR01509">
    <property type="entry name" value="HAD-SF-IA-v3"/>
    <property type="match status" value="1"/>
</dbReference>
<dbReference type="FunFam" id="3.40.50.1000:FF:000022">
    <property type="entry name" value="Phosphoglycolate phosphatase"/>
    <property type="match status" value="1"/>
</dbReference>
<feature type="region of interest" description="Disordered" evidence="9">
    <location>
        <begin position="1"/>
        <end position="24"/>
    </location>
</feature>
<comment type="catalytic activity">
    <reaction evidence="1">
        <text>2-phosphoglycolate + H2O = glycolate + phosphate</text>
        <dbReference type="Rhea" id="RHEA:14369"/>
        <dbReference type="ChEBI" id="CHEBI:15377"/>
        <dbReference type="ChEBI" id="CHEBI:29805"/>
        <dbReference type="ChEBI" id="CHEBI:43474"/>
        <dbReference type="ChEBI" id="CHEBI:58033"/>
        <dbReference type="EC" id="3.1.3.18"/>
    </reaction>
</comment>
<evidence type="ECO:0000256" key="5">
    <source>
        <dbReference type="ARBA" id="ARBA00022801"/>
    </source>
</evidence>
<evidence type="ECO:0000256" key="2">
    <source>
        <dbReference type="ARBA" id="ARBA00004818"/>
    </source>
</evidence>
<dbReference type="InterPro" id="IPR006439">
    <property type="entry name" value="HAD-SF_hydro_IA"/>
</dbReference>
<dbReference type="Gene3D" id="1.10.150.240">
    <property type="entry name" value="Putative phosphatase, domain 2"/>
    <property type="match status" value="1"/>
</dbReference>
<keyword evidence="6" id="KW-0460">Magnesium</keyword>
<dbReference type="SUPFAM" id="SSF56784">
    <property type="entry name" value="HAD-like"/>
    <property type="match status" value="1"/>
</dbReference>
<keyword evidence="5" id="KW-0378">Hydrolase</keyword>
<dbReference type="EMBL" id="JUFZ01000002">
    <property type="protein sequence ID" value="KIC13263.1"/>
    <property type="molecule type" value="Genomic_DNA"/>
</dbReference>
<evidence type="ECO:0000256" key="4">
    <source>
        <dbReference type="ARBA" id="ARBA00022723"/>
    </source>
</evidence>
<dbReference type="Gene3D" id="3.40.50.1000">
    <property type="entry name" value="HAD superfamily/HAD-like"/>
    <property type="match status" value="1"/>
</dbReference>
<dbReference type="EC" id="3.1.3.18" evidence="3"/>
<organism evidence="10 11">
    <name type="scientific">Morococcus cerebrosus</name>
    <dbReference type="NCBI Taxonomy" id="1056807"/>
    <lineage>
        <taxon>Bacteria</taxon>
        <taxon>Pseudomonadati</taxon>
        <taxon>Pseudomonadota</taxon>
        <taxon>Betaproteobacteria</taxon>
        <taxon>Neisseriales</taxon>
        <taxon>Neisseriaceae</taxon>
        <taxon>Morococcus</taxon>
    </lineage>
</organism>
<dbReference type="SFLD" id="SFLDG01135">
    <property type="entry name" value="C1.5.6:_HAD__Beta-PGM__Phospha"/>
    <property type="match status" value="1"/>
</dbReference>
<protein>
    <recommendedName>
        <fullName evidence="3">phosphoglycolate phosphatase</fullName>
        <ecNumber evidence="3">3.1.3.18</ecNumber>
    </recommendedName>
</protein>
<comment type="pathway">
    <text evidence="2">Organic acid metabolism; glycolate biosynthesis; glycolate from 2-phosphoglycolate: step 1/1.</text>
</comment>
<dbReference type="GO" id="GO:0006281">
    <property type="term" value="P:DNA repair"/>
    <property type="evidence" value="ECO:0007669"/>
    <property type="project" value="TreeGrafter"/>
</dbReference>
<dbReference type="GO" id="GO:0005829">
    <property type="term" value="C:cytosol"/>
    <property type="evidence" value="ECO:0007669"/>
    <property type="project" value="TreeGrafter"/>
</dbReference>
<dbReference type="PANTHER" id="PTHR43434:SF23">
    <property type="entry name" value="PHOSPHOGLYCOLATE PHOSPHATASE"/>
    <property type="match status" value="1"/>
</dbReference>
<evidence type="ECO:0000256" key="1">
    <source>
        <dbReference type="ARBA" id="ARBA00000830"/>
    </source>
</evidence>
<dbReference type="Pfam" id="PF13419">
    <property type="entry name" value="HAD_2"/>
    <property type="match status" value="1"/>
</dbReference>
<gene>
    <name evidence="10" type="ORF">MCC93_00390</name>
</gene>
<accession>A0A0C1ELZ4</accession>
<evidence type="ECO:0000313" key="10">
    <source>
        <dbReference type="EMBL" id="KIC13263.1"/>
    </source>
</evidence>
<comment type="caution">
    <text evidence="10">The sequence shown here is derived from an EMBL/GenBank/DDBJ whole genome shotgun (WGS) entry which is preliminary data.</text>
</comment>
<evidence type="ECO:0000313" key="11">
    <source>
        <dbReference type="Proteomes" id="UP000031390"/>
    </source>
</evidence>
<evidence type="ECO:0000256" key="6">
    <source>
        <dbReference type="ARBA" id="ARBA00022842"/>
    </source>
</evidence>
<dbReference type="InterPro" id="IPR006549">
    <property type="entry name" value="HAD-SF_hydro_IIIA"/>
</dbReference>
<keyword evidence="4" id="KW-0479">Metal-binding</keyword>
<name>A0A0C1ELZ4_9NEIS</name>
<dbReference type="GO" id="GO:0008967">
    <property type="term" value="F:phosphoglycolate phosphatase activity"/>
    <property type="evidence" value="ECO:0007669"/>
    <property type="project" value="UniProtKB-EC"/>
</dbReference>
<feature type="compositionally biased region" description="Low complexity" evidence="9">
    <location>
        <begin position="1"/>
        <end position="13"/>
    </location>
</feature>
<comment type="function">
    <text evidence="8">Specifically catalyzes the dephosphorylation of 2-phosphoglycolate. Is involved in the dissimilation of the intracellular 2-phosphoglycolate formed during the DNA repair of 3'-phosphoglycolate ends, a major class of DNA lesions induced by oxidative stress.</text>
</comment>
<dbReference type="SFLD" id="SFLDS00003">
    <property type="entry name" value="Haloacid_Dehalogenase"/>
    <property type="match status" value="1"/>
</dbReference>
<evidence type="ECO:0000256" key="7">
    <source>
        <dbReference type="ARBA" id="ARBA00023277"/>
    </source>
</evidence>
<evidence type="ECO:0000256" key="3">
    <source>
        <dbReference type="ARBA" id="ARBA00013078"/>
    </source>
</evidence>
<dbReference type="PRINTS" id="PR00413">
    <property type="entry name" value="HADHALOGNASE"/>
</dbReference>
<dbReference type="InterPro" id="IPR036412">
    <property type="entry name" value="HAD-like_sf"/>
</dbReference>
<dbReference type="PATRIC" id="fig|1056807.3.peg.38"/>
<evidence type="ECO:0000256" key="8">
    <source>
        <dbReference type="ARBA" id="ARBA00059247"/>
    </source>
</evidence>
<dbReference type="SFLD" id="SFLDG01129">
    <property type="entry name" value="C1.5:_HAD__Beta-PGM__Phosphata"/>
    <property type="match status" value="1"/>
</dbReference>